<evidence type="ECO:0000313" key="10">
    <source>
        <dbReference type="Proteomes" id="UP000053171"/>
    </source>
</evidence>
<dbReference type="PANTHER" id="PTHR35007">
    <property type="entry name" value="INTEGRAL MEMBRANE PROTEIN-RELATED"/>
    <property type="match status" value="1"/>
</dbReference>
<feature type="transmembrane region" description="Helical" evidence="7">
    <location>
        <begin position="174"/>
        <end position="199"/>
    </location>
</feature>
<keyword evidence="2" id="KW-1003">Cell membrane</keyword>
<keyword evidence="10" id="KW-1185">Reference proteome</keyword>
<protein>
    <recommendedName>
        <fullName evidence="8">Type II secretion system protein GspF domain-containing protein</fullName>
    </recommendedName>
</protein>
<evidence type="ECO:0000256" key="6">
    <source>
        <dbReference type="SAM" id="MobiDB-lite"/>
    </source>
</evidence>
<evidence type="ECO:0000259" key="8">
    <source>
        <dbReference type="Pfam" id="PF00482"/>
    </source>
</evidence>
<comment type="caution">
    <text evidence="9">The sequence shown here is derived from an EMBL/GenBank/DDBJ whole genome shotgun (WGS) entry which is preliminary data.</text>
</comment>
<gene>
    <name evidence="9" type="ORF">AN277_0203840</name>
</gene>
<reference evidence="9" key="1">
    <citation type="submission" date="2016-06" db="EMBL/GenBank/DDBJ databases">
        <title>Identification of putative biosynthetic pathways for the production of bioactive secondary metabolites by the marine actinomycete Kocuria kristinae RUTW2-3.</title>
        <authorList>
            <person name="Waterworth S.C."/>
            <person name="Walmsley T.A."/>
            <person name="Matongo T."/>
            <person name="Davies-Coleman M.T."/>
            <person name="Dorrington R.A."/>
        </authorList>
    </citation>
    <scope>NUCLEOTIDE SEQUENCE [LARGE SCALE GENOMIC DNA]</scope>
    <source>
        <strain evidence="9">RUTW2-3</strain>
    </source>
</reference>
<keyword evidence="5 7" id="KW-0472">Membrane</keyword>
<evidence type="ECO:0000256" key="5">
    <source>
        <dbReference type="ARBA" id="ARBA00023136"/>
    </source>
</evidence>
<keyword evidence="4 7" id="KW-1133">Transmembrane helix</keyword>
<organism evidence="9 10">
    <name type="scientific">Rothia kristinae</name>
    <dbReference type="NCBI Taxonomy" id="37923"/>
    <lineage>
        <taxon>Bacteria</taxon>
        <taxon>Bacillati</taxon>
        <taxon>Actinomycetota</taxon>
        <taxon>Actinomycetes</taxon>
        <taxon>Micrococcales</taxon>
        <taxon>Micrococcaceae</taxon>
        <taxon>Rothia</taxon>
    </lineage>
</organism>
<evidence type="ECO:0000256" key="4">
    <source>
        <dbReference type="ARBA" id="ARBA00022989"/>
    </source>
</evidence>
<comment type="subcellular location">
    <subcellularLocation>
        <location evidence="1">Cell membrane</location>
        <topology evidence="1">Multi-pass membrane protein</topology>
    </subcellularLocation>
</comment>
<evidence type="ECO:0000256" key="7">
    <source>
        <dbReference type="SAM" id="Phobius"/>
    </source>
</evidence>
<accession>A0A199NUM2</accession>
<dbReference type="GO" id="GO:0005886">
    <property type="term" value="C:plasma membrane"/>
    <property type="evidence" value="ECO:0007669"/>
    <property type="project" value="UniProtKB-SubCell"/>
</dbReference>
<dbReference type="PANTHER" id="PTHR35007:SF3">
    <property type="entry name" value="POSSIBLE CONSERVED ALANINE RICH MEMBRANE PROTEIN"/>
    <property type="match status" value="1"/>
</dbReference>
<evidence type="ECO:0000256" key="2">
    <source>
        <dbReference type="ARBA" id="ARBA00022475"/>
    </source>
</evidence>
<evidence type="ECO:0000256" key="1">
    <source>
        <dbReference type="ARBA" id="ARBA00004651"/>
    </source>
</evidence>
<dbReference type="Pfam" id="PF00482">
    <property type="entry name" value="T2SSF"/>
    <property type="match status" value="1"/>
</dbReference>
<name>A0A199NUM2_9MICC</name>
<evidence type="ECO:0000313" key="9">
    <source>
        <dbReference type="EMBL" id="OAX52288.1"/>
    </source>
</evidence>
<dbReference type="EMBL" id="LJBJ02000005">
    <property type="protein sequence ID" value="OAX52288.1"/>
    <property type="molecule type" value="Genomic_DNA"/>
</dbReference>
<proteinExistence type="predicted"/>
<dbReference type="InterPro" id="IPR018076">
    <property type="entry name" value="T2SS_GspF_dom"/>
</dbReference>
<feature type="compositionally biased region" description="Polar residues" evidence="6">
    <location>
        <begin position="94"/>
        <end position="113"/>
    </location>
</feature>
<dbReference type="AlphaFoldDB" id="A0A199NUM2"/>
<sequence>MILGAVLALWGRHPLRRAGSAVAREPSRAAGIPAAIRLELIGAMLDAGLSVTRAVSVLAEVERATSLRRVAALLEAGLDWDRAWAGAADQGAQSQRARGQSLRGQSLRGQSPLRQRKRRPGEQAQELRTLREALDIAVRTGAPAAALLRAQAGRIRNRRHRDAQKQAAALGVRLMLPLGLCSLPAFVCLGVVPVLIGLVPALW</sequence>
<keyword evidence="3 7" id="KW-0812">Transmembrane</keyword>
<feature type="region of interest" description="Disordered" evidence="6">
    <location>
        <begin position="94"/>
        <end position="124"/>
    </location>
</feature>
<feature type="domain" description="Type II secretion system protein GspF" evidence="8">
    <location>
        <begin position="67"/>
        <end position="189"/>
    </location>
</feature>
<dbReference type="Proteomes" id="UP000053171">
    <property type="component" value="Unassembled WGS sequence"/>
</dbReference>
<evidence type="ECO:0000256" key="3">
    <source>
        <dbReference type="ARBA" id="ARBA00022692"/>
    </source>
</evidence>